<sequence length="151" mass="16165">MTTTEKASPAPSRLGDWHAILRNDPASEWMGIEVEAIADGHAVITMTLRQEMLNGFGIAHGGMVFALADSAFALACNPAEGSDETVTVASGVDMNFLKPGIPGRLLTAVADRRQQSGRSGLYDIQVRQSLPEGGTEVIAEFRGRSRTIPKR</sequence>
<feature type="domain" description="Thioesterase" evidence="2">
    <location>
        <begin position="56"/>
        <end position="128"/>
    </location>
</feature>
<evidence type="ECO:0000313" key="4">
    <source>
        <dbReference type="Proteomes" id="UP000256727"/>
    </source>
</evidence>
<evidence type="ECO:0000259" key="2">
    <source>
        <dbReference type="Pfam" id="PF03061"/>
    </source>
</evidence>
<dbReference type="AlphaFoldDB" id="A0A3D9LFD2"/>
<evidence type="ECO:0000313" key="3">
    <source>
        <dbReference type="EMBL" id="REE04965.1"/>
    </source>
</evidence>
<dbReference type="CDD" id="cd03443">
    <property type="entry name" value="PaaI_thioesterase"/>
    <property type="match status" value="1"/>
</dbReference>
<dbReference type="SUPFAM" id="SSF54637">
    <property type="entry name" value="Thioesterase/thiol ester dehydrase-isomerase"/>
    <property type="match status" value="1"/>
</dbReference>
<organism evidence="3 4">
    <name type="scientific">Citricoccus muralis</name>
    <dbReference type="NCBI Taxonomy" id="169134"/>
    <lineage>
        <taxon>Bacteria</taxon>
        <taxon>Bacillati</taxon>
        <taxon>Actinomycetota</taxon>
        <taxon>Actinomycetes</taxon>
        <taxon>Micrococcales</taxon>
        <taxon>Micrococcaceae</taxon>
        <taxon>Citricoccus</taxon>
    </lineage>
</organism>
<gene>
    <name evidence="3" type="ORF">C8E99_2823</name>
</gene>
<dbReference type="EMBL" id="QREH01000001">
    <property type="protein sequence ID" value="REE04965.1"/>
    <property type="molecule type" value="Genomic_DNA"/>
</dbReference>
<dbReference type="InterPro" id="IPR006683">
    <property type="entry name" value="Thioestr_dom"/>
</dbReference>
<dbReference type="Gene3D" id="3.10.129.10">
    <property type="entry name" value="Hotdog Thioesterase"/>
    <property type="match status" value="1"/>
</dbReference>
<dbReference type="PANTHER" id="PTHR42856:SF1">
    <property type="entry name" value="ACYL-COENZYME A THIOESTERASE PAAI"/>
    <property type="match status" value="1"/>
</dbReference>
<protein>
    <submittedName>
        <fullName evidence="3">Acyl-CoA thioesterase</fullName>
    </submittedName>
</protein>
<dbReference type="OrthoDB" id="32575at2"/>
<evidence type="ECO:0000256" key="1">
    <source>
        <dbReference type="ARBA" id="ARBA00022801"/>
    </source>
</evidence>
<reference evidence="3 4" key="1">
    <citation type="submission" date="2018-07" db="EMBL/GenBank/DDBJ databases">
        <title>Sequencing the genomes of 1000 actinobacteria strains.</title>
        <authorList>
            <person name="Klenk H.-P."/>
        </authorList>
    </citation>
    <scope>NUCLEOTIDE SEQUENCE [LARGE SCALE GENOMIC DNA]</scope>
    <source>
        <strain evidence="3 4">DSM 14442</strain>
    </source>
</reference>
<dbReference type="InterPro" id="IPR003736">
    <property type="entry name" value="PAAI_dom"/>
</dbReference>
<dbReference type="RefSeq" id="WP_115932819.1">
    <property type="nucleotide sequence ID" value="NZ_QREH01000001.1"/>
</dbReference>
<dbReference type="Proteomes" id="UP000256727">
    <property type="component" value="Unassembled WGS sequence"/>
</dbReference>
<dbReference type="Pfam" id="PF03061">
    <property type="entry name" value="4HBT"/>
    <property type="match status" value="1"/>
</dbReference>
<comment type="caution">
    <text evidence="3">The sequence shown here is derived from an EMBL/GenBank/DDBJ whole genome shotgun (WGS) entry which is preliminary data.</text>
</comment>
<dbReference type="InterPro" id="IPR052723">
    <property type="entry name" value="Acyl-CoA_thioesterase_PaaI"/>
</dbReference>
<proteinExistence type="predicted"/>
<dbReference type="NCBIfam" id="TIGR00369">
    <property type="entry name" value="unchar_dom_1"/>
    <property type="match status" value="1"/>
</dbReference>
<keyword evidence="4" id="KW-1185">Reference proteome</keyword>
<dbReference type="PANTHER" id="PTHR42856">
    <property type="entry name" value="ACYL-COENZYME A THIOESTERASE PAAI"/>
    <property type="match status" value="1"/>
</dbReference>
<dbReference type="InterPro" id="IPR029069">
    <property type="entry name" value="HotDog_dom_sf"/>
</dbReference>
<dbReference type="InterPro" id="IPR011973">
    <property type="entry name" value="PaaD"/>
</dbReference>
<accession>A0A3D9LFD2</accession>
<keyword evidence="1" id="KW-0378">Hydrolase</keyword>
<name>A0A3D9LFD2_9MICC</name>
<dbReference type="NCBIfam" id="TIGR02286">
    <property type="entry name" value="PaaD"/>
    <property type="match status" value="1"/>
</dbReference>
<dbReference type="GO" id="GO:0016289">
    <property type="term" value="F:acyl-CoA hydrolase activity"/>
    <property type="evidence" value="ECO:0007669"/>
    <property type="project" value="UniProtKB-ARBA"/>
</dbReference>